<dbReference type="FunFam" id="1.10.287.110:FF:000043">
    <property type="entry name" value="J-domain protein required for chloroplast accumulation response 1"/>
    <property type="match status" value="1"/>
</dbReference>
<name>U5D845_AMBTC</name>
<feature type="compositionally biased region" description="Basic and acidic residues" evidence="1">
    <location>
        <begin position="253"/>
        <end position="263"/>
    </location>
</feature>
<keyword evidence="3" id="KW-1185">Reference proteome</keyword>
<dbReference type="HOGENOM" id="CLU_026675_0_0_1"/>
<dbReference type="GO" id="GO:0072318">
    <property type="term" value="P:clathrin coat disassembly"/>
    <property type="evidence" value="ECO:0000318"/>
    <property type="project" value="GO_Central"/>
</dbReference>
<proteinExistence type="predicted"/>
<gene>
    <name evidence="2" type="ORF">AMTR_s00059p00139560</name>
</gene>
<feature type="compositionally biased region" description="Polar residues" evidence="1">
    <location>
        <begin position="443"/>
        <end position="458"/>
    </location>
</feature>
<dbReference type="GO" id="GO:0031982">
    <property type="term" value="C:vesicle"/>
    <property type="evidence" value="ECO:0000318"/>
    <property type="project" value="GO_Central"/>
</dbReference>
<dbReference type="Proteomes" id="UP000017836">
    <property type="component" value="Unassembled WGS sequence"/>
</dbReference>
<evidence type="ECO:0008006" key="4">
    <source>
        <dbReference type="Google" id="ProtNLM"/>
    </source>
</evidence>
<protein>
    <recommendedName>
        <fullName evidence="4">J domain-containing protein</fullName>
    </recommendedName>
</protein>
<dbReference type="Gramene" id="ERN17577">
    <property type="protein sequence ID" value="ERN17577"/>
    <property type="gene ID" value="AMTR_s00059p00139560"/>
</dbReference>
<dbReference type="AlphaFoldDB" id="U5D845"/>
<feature type="compositionally biased region" description="Polar residues" evidence="1">
    <location>
        <begin position="268"/>
        <end position="288"/>
    </location>
</feature>
<sequence>MEKWGVAENLLCGHSTSRISLETGTFSVTSSPNFSYRNTDVNVVPQNPLGPAFDFDDVFGGPPRSSSISESRYSFNGAFEGKPSAYKEEILPSKRNPSFGMREQPVFGENSRVHRRLLGEDFFDDIFNGGSSSERNSLSSPSTTPRFLAPGLLNGEALSPGPSLPPNFSLSSKLGKGIDPPAFSSPTRRSPLMRRATFGSPSASPGFFLSSPREQPEIHGFKSKIGTQLAQRQDDPTMESLFKSKIGTQLVQRQDDPTMESRLRTHRQTPVSIQIPFSSYEPTKPSDTLSKDSPEVSQSENQFHFSIHKWAGKAVGYLIPVKKDNLKKQEEEPKINELSEVYALPTIKYLSTIPCSSDDHLENQHIESVQDRPATRNDHIKKLDHISSNESSIHKGADKEELLKEPREPTHKPLHHFLHDDNEERATVKDKLVEQGGKKEGSLQGNVPSENANDSIQQKEIIGETLSKQVKATRPSLANSESKMRGNRVKGKVKEFINIFNQDPKPMSKTEGNDQVSGVKDRVSHKGDAQEAISSDFSDNQVKMANGTIIADLPEIPIVVDRIQNQRENSSVDEPFSVHEVHDLSWNDTEVPSGTVNHSMDGLDRRKESYGKDTQENFRVEYALEKHKHQMAKIQPEEEFQESDTKLRNWSRGKEGNIRSLLSTLQYVLWPGSGWRPVPLVDIIEGSAVKRAYQRALLCLHPDKLQQRGVTVHQKYIAEKVFDILQEAWTHFNNSIGSF</sequence>
<evidence type="ECO:0000313" key="2">
    <source>
        <dbReference type="EMBL" id="ERN17577.1"/>
    </source>
</evidence>
<dbReference type="OrthoDB" id="1717591at2759"/>
<feature type="region of interest" description="Disordered" evidence="1">
    <location>
        <begin position="435"/>
        <end position="487"/>
    </location>
</feature>
<dbReference type="OMA" id="WNGFNEK"/>
<dbReference type="GO" id="GO:0005737">
    <property type="term" value="C:cytoplasm"/>
    <property type="evidence" value="ECO:0000318"/>
    <property type="project" value="GO_Central"/>
</dbReference>
<dbReference type="InterPro" id="IPR036869">
    <property type="entry name" value="J_dom_sf"/>
</dbReference>
<feature type="compositionally biased region" description="Low complexity" evidence="1">
    <location>
        <begin position="131"/>
        <end position="142"/>
    </location>
</feature>
<dbReference type="GO" id="GO:0072583">
    <property type="term" value="P:clathrin-dependent endocytosis"/>
    <property type="evidence" value="ECO:0000318"/>
    <property type="project" value="GO_Central"/>
</dbReference>
<dbReference type="GO" id="GO:0030276">
    <property type="term" value="F:clathrin binding"/>
    <property type="evidence" value="ECO:0000318"/>
    <property type="project" value="GO_Central"/>
</dbReference>
<dbReference type="PANTHER" id="PTHR23172">
    <property type="entry name" value="AUXILIN/CYCLIN G-ASSOCIATED KINASE-RELATED"/>
    <property type="match status" value="1"/>
</dbReference>
<feature type="region of interest" description="Disordered" evidence="1">
    <location>
        <begin position="252"/>
        <end position="297"/>
    </location>
</feature>
<feature type="compositionally biased region" description="Polar residues" evidence="1">
    <location>
        <begin position="466"/>
        <end position="481"/>
    </location>
</feature>
<dbReference type="Gene3D" id="1.10.287.110">
    <property type="entry name" value="DnaJ domain"/>
    <property type="match status" value="1"/>
</dbReference>
<dbReference type="EMBL" id="KI392312">
    <property type="protein sequence ID" value="ERN17577.1"/>
    <property type="molecule type" value="Genomic_DNA"/>
</dbReference>
<dbReference type="SUPFAM" id="SSF46565">
    <property type="entry name" value="Chaperone J-domain"/>
    <property type="match status" value="1"/>
</dbReference>
<evidence type="ECO:0000256" key="1">
    <source>
        <dbReference type="SAM" id="MobiDB-lite"/>
    </source>
</evidence>
<organism evidence="2 3">
    <name type="scientific">Amborella trichopoda</name>
    <dbReference type="NCBI Taxonomy" id="13333"/>
    <lineage>
        <taxon>Eukaryota</taxon>
        <taxon>Viridiplantae</taxon>
        <taxon>Streptophyta</taxon>
        <taxon>Embryophyta</taxon>
        <taxon>Tracheophyta</taxon>
        <taxon>Spermatophyta</taxon>
        <taxon>Magnoliopsida</taxon>
        <taxon>Amborellales</taxon>
        <taxon>Amborellaceae</taxon>
        <taxon>Amborella</taxon>
    </lineage>
</organism>
<accession>U5D845</accession>
<dbReference type="STRING" id="13333.U5D845"/>
<dbReference type="PANTHER" id="PTHR23172:SF64">
    <property type="entry name" value="J DOMAIN-CONTAINING PROTEIN REQUIRED FOR CHLOROPLAST ACCUMULATION RESPONSE 1"/>
    <property type="match status" value="1"/>
</dbReference>
<reference evidence="3" key="1">
    <citation type="journal article" date="2013" name="Science">
        <title>The Amborella genome and the evolution of flowering plants.</title>
        <authorList>
            <consortium name="Amborella Genome Project"/>
        </authorList>
    </citation>
    <scope>NUCLEOTIDE SEQUENCE [LARGE SCALE GENOMIC DNA]</scope>
</reference>
<dbReference type="KEGG" id="atr:18445922"/>
<feature type="region of interest" description="Disordered" evidence="1">
    <location>
        <begin position="131"/>
        <end position="204"/>
    </location>
</feature>
<evidence type="ECO:0000313" key="3">
    <source>
        <dbReference type="Proteomes" id="UP000017836"/>
    </source>
</evidence>
<dbReference type="eggNOG" id="KOG0431">
    <property type="taxonomic scope" value="Eukaryota"/>
</dbReference>